<feature type="active site" description="Proton donor" evidence="5">
    <location>
        <position position="183"/>
    </location>
</feature>
<dbReference type="AlphaFoldDB" id="A0A2Z5Y3T1"/>
<reference evidence="8 9" key="1">
    <citation type="submission" date="2018-01" db="EMBL/GenBank/DDBJ databases">
        <title>Whole genome sequence of Melissococcus plutonius DAT561.</title>
        <authorList>
            <person name="Okumura K."/>
            <person name="Takamatsu D."/>
            <person name="Okura M."/>
        </authorList>
    </citation>
    <scope>NUCLEOTIDE SEQUENCE [LARGE SCALE GENOMIC DNA]</scope>
    <source>
        <strain evidence="8 9">DAT561</strain>
    </source>
</reference>
<evidence type="ECO:0000313" key="8">
    <source>
        <dbReference type="EMBL" id="BBC61509.1"/>
    </source>
</evidence>
<feature type="site" description="Important for catalytic activity, responsible for pKa modulation of the active site Glu and correct orientation of both the proton donor and substrate" evidence="6">
    <location>
        <position position="128"/>
    </location>
</feature>
<evidence type="ECO:0000256" key="4">
    <source>
        <dbReference type="ARBA" id="ARBA00023295"/>
    </source>
</evidence>
<dbReference type="CDD" id="cd08998">
    <property type="entry name" value="GH43_Arb43a-like"/>
    <property type="match status" value="1"/>
</dbReference>
<dbReference type="GO" id="GO:0005975">
    <property type="term" value="P:carbohydrate metabolic process"/>
    <property type="evidence" value="ECO:0007669"/>
    <property type="project" value="InterPro"/>
</dbReference>
<dbReference type="EC" id="3.2.1.99" evidence="8"/>
<dbReference type="InterPro" id="IPR006710">
    <property type="entry name" value="Glyco_hydro_43"/>
</dbReference>
<evidence type="ECO:0000313" key="9">
    <source>
        <dbReference type="Proteomes" id="UP000269226"/>
    </source>
</evidence>
<feature type="active site" description="Proton acceptor" evidence="5">
    <location>
        <position position="9"/>
    </location>
</feature>
<dbReference type="EMBL" id="AP018492">
    <property type="protein sequence ID" value="BBC61509.1"/>
    <property type="molecule type" value="Genomic_DNA"/>
</dbReference>
<dbReference type="PANTHER" id="PTHR43301:SF3">
    <property type="entry name" value="ARABINAN ENDO-1,5-ALPHA-L-ARABINOSIDASE A-RELATED"/>
    <property type="match status" value="1"/>
</dbReference>
<dbReference type="Pfam" id="PF04616">
    <property type="entry name" value="Glyco_hydro_43"/>
    <property type="match status" value="1"/>
</dbReference>
<evidence type="ECO:0000256" key="1">
    <source>
        <dbReference type="ARBA" id="ARBA00004834"/>
    </source>
</evidence>
<evidence type="ECO:0000256" key="5">
    <source>
        <dbReference type="PIRSR" id="PIRSR606710-1"/>
    </source>
</evidence>
<keyword evidence="3 7" id="KW-0378">Hydrolase</keyword>
<dbReference type="SUPFAM" id="SSF75005">
    <property type="entry name" value="Arabinanase/levansucrase/invertase"/>
    <property type="match status" value="1"/>
</dbReference>
<keyword evidence="4 7" id="KW-0326">Glycosidase</keyword>
<gene>
    <name evidence="8" type="ORF">DAT561_1410</name>
</gene>
<accession>A0A2Z5Y3T1</accession>
<dbReference type="Gene3D" id="2.115.10.20">
    <property type="entry name" value="Glycosyl hydrolase domain, family 43"/>
    <property type="match status" value="1"/>
</dbReference>
<evidence type="ECO:0000256" key="6">
    <source>
        <dbReference type="PIRSR" id="PIRSR606710-2"/>
    </source>
</evidence>
<evidence type="ECO:0000256" key="3">
    <source>
        <dbReference type="ARBA" id="ARBA00022801"/>
    </source>
</evidence>
<proteinExistence type="inferred from homology"/>
<dbReference type="InterPro" id="IPR050727">
    <property type="entry name" value="GH43_arabinanases"/>
</dbReference>
<dbReference type="GO" id="GO:0046558">
    <property type="term" value="F:arabinan endo-1,5-alpha-L-arabinosidase activity"/>
    <property type="evidence" value="ECO:0007669"/>
    <property type="project" value="UniProtKB-EC"/>
</dbReference>
<name>A0A2Z5Y3T1_9ENTE</name>
<dbReference type="PANTHER" id="PTHR43301">
    <property type="entry name" value="ARABINAN ENDO-1,5-ALPHA-L-ARABINOSIDASE"/>
    <property type="match status" value="1"/>
</dbReference>
<organism evidence="8 9">
    <name type="scientific">Melissococcus plutonius</name>
    <dbReference type="NCBI Taxonomy" id="33970"/>
    <lineage>
        <taxon>Bacteria</taxon>
        <taxon>Bacillati</taxon>
        <taxon>Bacillota</taxon>
        <taxon>Bacilli</taxon>
        <taxon>Lactobacillales</taxon>
        <taxon>Enterococcaceae</taxon>
        <taxon>Melissococcus</taxon>
    </lineage>
</organism>
<dbReference type="InterPro" id="IPR023296">
    <property type="entry name" value="Glyco_hydro_beta-prop_sf"/>
</dbReference>
<comment type="similarity">
    <text evidence="2 7">Belongs to the glycosyl hydrolase 43 family.</text>
</comment>
<evidence type="ECO:0000256" key="2">
    <source>
        <dbReference type="ARBA" id="ARBA00009865"/>
    </source>
</evidence>
<dbReference type="RefSeq" id="WP_015695318.1">
    <property type="nucleotide sequence ID" value="NZ_AP018492.1"/>
</dbReference>
<evidence type="ECO:0000256" key="7">
    <source>
        <dbReference type="RuleBase" id="RU361187"/>
    </source>
</evidence>
<comment type="pathway">
    <text evidence="1">Glycan metabolism; L-arabinan degradation.</text>
</comment>
<sequence>MITTDGIHDPTIIEENGKFYLFSTDTQQPPTTGVPIRTSVDLVHWKFEKSAMKDVPKQAKEWSGAKGLWAPEIIYMNGEYRMYYSASTFGSTTSLIGLASAPHPLGPWKDQGTVIKTNKDLANHNAIDANICLDHKGNPWLVYGSFFGGIYITQINLKTGKLMRKDYGTKIAERLQIVDNAIEGPFIYYNPKTKYYYLFVSFDSLSNSYNIRVARSKEITGPYVDMNGYQMTNLTEQPEKIGVKLLGSYQFRQEAPIFAPGHNSIFKRNDGILFMVHHIRKKPFTEEFALNIRRLFWLENGWPVVSASCFAGEVARQPKQEELMGNWEIVQFENHSDRILSKKIYLNKVTRLEHSYLVNDQEFIPYYEMKANQPTLYLSGLDKNGRAFIAKKMK</sequence>
<dbReference type="GeneID" id="57043946"/>
<protein>
    <submittedName>
        <fullName evidence="8">Arabinan endo-1,5-alpha-L-arabinosidase</fullName>
        <ecNumber evidence="8">3.2.1.99</ecNumber>
    </submittedName>
</protein>
<dbReference type="Proteomes" id="UP000269226">
    <property type="component" value="Chromosome"/>
</dbReference>